<sequence>MKLIKTILEKEDIHCFKPTRLNKYDSGMFNEWGSNYLLGFVYEIN</sequence>
<name>R9R4X0_9CAUD</name>
<reference evidence="1 2" key="1">
    <citation type="journal article" date="2013" name="Virol. J.">
        <title>Whole genome sequencing and comparative genomic analyses of two Vibrio cholerae O139 Bengal-specific Podoviruses to other N4-like phages reveal extensive genetic diversity.</title>
        <authorList>
            <person name="Fouts D.E."/>
            <person name="Klumpp J."/>
            <person name="Bishop-Lilly K.A."/>
            <person name="Rajavel M."/>
            <person name="Willner K.M."/>
            <person name="Butani A."/>
            <person name="Henry M."/>
            <person name="Biswas B."/>
            <person name="Li M."/>
            <person name="Albert M.J."/>
            <person name="Loessner M.J."/>
            <person name="Calendar R."/>
            <person name="Sozhamannan S."/>
        </authorList>
    </citation>
    <scope>NUCLEOTIDE SEQUENCE [LARGE SCALE GENOMIC DNA]</scope>
</reference>
<evidence type="ECO:0000313" key="2">
    <source>
        <dbReference type="Proteomes" id="UP000014321"/>
    </source>
</evidence>
<dbReference type="EMBL" id="KC438283">
    <property type="protein sequence ID" value="AGI61896.1"/>
    <property type="molecule type" value="Genomic_DNA"/>
</dbReference>
<accession>R9R4X0</accession>
<organism evidence="1 2">
    <name type="scientific">Vibrio phage VCO139</name>
    <dbReference type="NCBI Taxonomy" id="1283073"/>
    <lineage>
        <taxon>Viruses</taxon>
        <taxon>Duplodnaviria</taxon>
        <taxon>Heunggongvirae</taxon>
        <taxon>Uroviricota</taxon>
        <taxon>Caudoviricetes</taxon>
        <taxon>Schitoviridae</taxon>
        <taxon>Pacinivirus</taxon>
        <taxon>Pacinivirus VCO139</taxon>
    </lineage>
</organism>
<evidence type="ECO:0000313" key="1">
    <source>
        <dbReference type="EMBL" id="AGI61896.1"/>
    </source>
</evidence>
<keyword evidence="2" id="KW-1185">Reference proteome</keyword>
<protein>
    <submittedName>
        <fullName evidence="1">Uncharacterized protein</fullName>
    </submittedName>
</protein>
<proteinExistence type="predicted"/>
<dbReference type="Proteomes" id="UP000014321">
    <property type="component" value="Segment"/>
</dbReference>
<gene>
    <name evidence="1" type="ORF">VCO139_0070</name>
</gene>